<sequence length="69" mass="6906">MRPATVTLPDVLTVPPCSQPAIVLGPLTVIVPGVCTSSVAPFEVVVAPEKRTAPAAAEPVSAGLRGESS</sequence>
<keyword evidence="2" id="KW-1185">Reference proteome</keyword>
<protein>
    <submittedName>
        <fullName evidence="1">Uncharacterized protein</fullName>
    </submittedName>
</protein>
<comment type="caution">
    <text evidence="1">The sequence shown here is derived from an EMBL/GenBank/DDBJ whole genome shotgun (WGS) entry which is preliminary data.</text>
</comment>
<reference evidence="1 2" key="1">
    <citation type="submission" date="2019-07" db="EMBL/GenBank/DDBJ databases">
        <title>Whole genome shotgun sequence of Cellulomonas soli NBRC 109434.</title>
        <authorList>
            <person name="Hosoyama A."/>
            <person name="Uohara A."/>
            <person name="Ohji S."/>
            <person name="Ichikawa N."/>
        </authorList>
    </citation>
    <scope>NUCLEOTIDE SEQUENCE [LARGE SCALE GENOMIC DNA]</scope>
    <source>
        <strain evidence="1 2">NBRC 109434</strain>
    </source>
</reference>
<name>A0A512P8J4_9CELL</name>
<gene>
    <name evidence="1" type="ORF">CSO01_02410</name>
</gene>
<proteinExistence type="predicted"/>
<dbReference type="AlphaFoldDB" id="A0A512P8J4"/>
<accession>A0A512P8J4</accession>
<evidence type="ECO:0000313" key="1">
    <source>
        <dbReference type="EMBL" id="GEP67526.1"/>
    </source>
</evidence>
<organism evidence="1 2">
    <name type="scientific">Cellulomonas soli</name>
    <dbReference type="NCBI Taxonomy" id="931535"/>
    <lineage>
        <taxon>Bacteria</taxon>
        <taxon>Bacillati</taxon>
        <taxon>Actinomycetota</taxon>
        <taxon>Actinomycetes</taxon>
        <taxon>Micrococcales</taxon>
        <taxon>Cellulomonadaceae</taxon>
        <taxon>Cellulomonas</taxon>
    </lineage>
</organism>
<dbReference type="Proteomes" id="UP000321798">
    <property type="component" value="Unassembled WGS sequence"/>
</dbReference>
<evidence type="ECO:0000313" key="2">
    <source>
        <dbReference type="Proteomes" id="UP000321798"/>
    </source>
</evidence>
<dbReference type="EMBL" id="BKAL01000001">
    <property type="protein sequence ID" value="GEP67526.1"/>
    <property type="molecule type" value="Genomic_DNA"/>
</dbReference>